<evidence type="ECO:0000313" key="9">
    <source>
        <dbReference type="EMBL" id="TCN22396.1"/>
    </source>
</evidence>
<name>A0A4R2B779_9BACI</name>
<dbReference type="InterPro" id="IPR008254">
    <property type="entry name" value="Flavodoxin/NO_synth"/>
</dbReference>
<dbReference type="PANTHER" id="PTHR42809">
    <property type="entry name" value="FLAVODOXIN 2"/>
    <property type="match status" value="1"/>
</dbReference>
<dbReference type="PANTHER" id="PTHR42809:SF1">
    <property type="entry name" value="FLAVODOXIN 1"/>
    <property type="match status" value="1"/>
</dbReference>
<dbReference type="InterPro" id="IPR050619">
    <property type="entry name" value="Flavodoxin"/>
</dbReference>
<dbReference type="InterPro" id="IPR001226">
    <property type="entry name" value="Flavodoxin_CS"/>
</dbReference>
<organism evidence="9 10">
    <name type="scientific">Mesobacillus foraminis</name>
    <dbReference type="NCBI Taxonomy" id="279826"/>
    <lineage>
        <taxon>Bacteria</taxon>
        <taxon>Bacillati</taxon>
        <taxon>Bacillota</taxon>
        <taxon>Bacilli</taxon>
        <taxon>Bacillales</taxon>
        <taxon>Bacillaceae</taxon>
        <taxon>Mesobacillus</taxon>
    </lineage>
</organism>
<comment type="cofactor">
    <cofactor evidence="1">
        <name>FMN</name>
        <dbReference type="ChEBI" id="CHEBI:58210"/>
    </cofactor>
</comment>
<evidence type="ECO:0000256" key="7">
    <source>
        <dbReference type="ARBA" id="ARBA00022982"/>
    </source>
</evidence>
<keyword evidence="4" id="KW-0813">Transport</keyword>
<feature type="domain" description="Flavodoxin-like" evidence="8">
    <location>
        <begin position="8"/>
        <end position="145"/>
    </location>
</feature>
<dbReference type="PROSITE" id="PS00201">
    <property type="entry name" value="FLAVODOXIN"/>
    <property type="match status" value="1"/>
</dbReference>
<evidence type="ECO:0000259" key="8">
    <source>
        <dbReference type="PROSITE" id="PS50902"/>
    </source>
</evidence>
<evidence type="ECO:0000256" key="6">
    <source>
        <dbReference type="ARBA" id="ARBA00022643"/>
    </source>
</evidence>
<reference evidence="9 10" key="1">
    <citation type="journal article" date="2015" name="Stand. Genomic Sci.">
        <title>Genomic Encyclopedia of Bacterial and Archaeal Type Strains, Phase III: the genomes of soil and plant-associated and newly described type strains.</title>
        <authorList>
            <person name="Whitman W.B."/>
            <person name="Woyke T."/>
            <person name="Klenk H.P."/>
            <person name="Zhou Y."/>
            <person name="Lilburn T.G."/>
            <person name="Beck B.J."/>
            <person name="De Vos P."/>
            <person name="Vandamme P."/>
            <person name="Eisen J.A."/>
            <person name="Garrity G."/>
            <person name="Hugenholtz P."/>
            <person name="Kyrpides N.C."/>
        </authorList>
    </citation>
    <scope>NUCLEOTIDE SEQUENCE [LARGE SCALE GENOMIC DNA]</scope>
    <source>
        <strain evidence="9 10">CV53</strain>
    </source>
</reference>
<protein>
    <submittedName>
        <fullName evidence="9">Flavodoxin I</fullName>
    </submittedName>
</protein>
<dbReference type="Pfam" id="PF00258">
    <property type="entry name" value="Flavodoxin_1"/>
    <property type="match status" value="1"/>
</dbReference>
<accession>A0A4R2B779</accession>
<evidence type="ECO:0000256" key="2">
    <source>
        <dbReference type="ARBA" id="ARBA00003297"/>
    </source>
</evidence>
<dbReference type="GO" id="GO:0009055">
    <property type="term" value="F:electron transfer activity"/>
    <property type="evidence" value="ECO:0007669"/>
    <property type="project" value="InterPro"/>
</dbReference>
<comment type="similarity">
    <text evidence="3">Belongs to the flavodoxin family.</text>
</comment>
<keyword evidence="5" id="KW-0285">Flavoprotein</keyword>
<dbReference type="PROSITE" id="PS50902">
    <property type="entry name" value="FLAVODOXIN_LIKE"/>
    <property type="match status" value="1"/>
</dbReference>
<keyword evidence="10" id="KW-1185">Reference proteome</keyword>
<sequence>MNYKSLKAAIIYASSTGNTLDLAGILQSCFRDFGVEPDLYNAREFRAEGLADLDFAVVATYTWGSGEIPKEMKQVYEAFEQHEVKHLITGAAGTGDRFYPYFCGAVDEFRDMLFVHTNLAATLKIELTPQDKDHERCRQFVKALLARMAI</sequence>
<dbReference type="SUPFAM" id="SSF52218">
    <property type="entry name" value="Flavoproteins"/>
    <property type="match status" value="1"/>
</dbReference>
<dbReference type="Gene3D" id="3.40.50.360">
    <property type="match status" value="1"/>
</dbReference>
<evidence type="ECO:0000313" key="10">
    <source>
        <dbReference type="Proteomes" id="UP000295689"/>
    </source>
</evidence>
<evidence type="ECO:0000256" key="5">
    <source>
        <dbReference type="ARBA" id="ARBA00022630"/>
    </source>
</evidence>
<keyword evidence="6" id="KW-0288">FMN</keyword>
<comment type="caution">
    <text evidence="9">The sequence shown here is derived from an EMBL/GenBank/DDBJ whole genome shotgun (WGS) entry which is preliminary data.</text>
</comment>
<dbReference type="EMBL" id="SLVV01000011">
    <property type="protein sequence ID" value="TCN22396.1"/>
    <property type="molecule type" value="Genomic_DNA"/>
</dbReference>
<comment type="function">
    <text evidence="2">Low-potential electron donor to a number of redox enzymes.</text>
</comment>
<gene>
    <name evidence="9" type="ORF">EV146_111239</name>
</gene>
<evidence type="ECO:0000256" key="1">
    <source>
        <dbReference type="ARBA" id="ARBA00001917"/>
    </source>
</evidence>
<evidence type="ECO:0000256" key="3">
    <source>
        <dbReference type="ARBA" id="ARBA00005267"/>
    </source>
</evidence>
<dbReference type="RefSeq" id="WP_241993990.1">
    <property type="nucleotide sequence ID" value="NZ_JABUHM010000013.1"/>
</dbReference>
<proteinExistence type="inferred from homology"/>
<dbReference type="GO" id="GO:0010181">
    <property type="term" value="F:FMN binding"/>
    <property type="evidence" value="ECO:0007669"/>
    <property type="project" value="InterPro"/>
</dbReference>
<evidence type="ECO:0000256" key="4">
    <source>
        <dbReference type="ARBA" id="ARBA00022448"/>
    </source>
</evidence>
<dbReference type="AlphaFoldDB" id="A0A4R2B779"/>
<keyword evidence="7" id="KW-0249">Electron transport</keyword>
<dbReference type="InterPro" id="IPR029039">
    <property type="entry name" value="Flavoprotein-like_sf"/>
</dbReference>
<dbReference type="GO" id="GO:0016651">
    <property type="term" value="F:oxidoreductase activity, acting on NAD(P)H"/>
    <property type="evidence" value="ECO:0007669"/>
    <property type="project" value="UniProtKB-ARBA"/>
</dbReference>
<dbReference type="Proteomes" id="UP000295689">
    <property type="component" value="Unassembled WGS sequence"/>
</dbReference>